<comment type="caution">
    <text evidence="2">The sequence shown here is derived from an EMBL/GenBank/DDBJ whole genome shotgun (WGS) entry which is preliminary data.</text>
</comment>
<dbReference type="EMBL" id="JARKNE010000006">
    <property type="protein sequence ID" value="KAK5825275.1"/>
    <property type="molecule type" value="Genomic_DNA"/>
</dbReference>
<evidence type="ECO:0000259" key="1">
    <source>
        <dbReference type="Pfam" id="PF13456"/>
    </source>
</evidence>
<gene>
    <name evidence="2" type="ORF">PVK06_020089</name>
</gene>
<name>A0ABR0PLG8_GOSAR</name>
<dbReference type="PANTHER" id="PTHR47074:SF61">
    <property type="entry name" value="RNASE H TYPE-1 DOMAIN-CONTAINING PROTEIN"/>
    <property type="match status" value="1"/>
</dbReference>
<proteinExistence type="predicted"/>
<accession>A0ABR0PLG8</accession>
<organism evidence="2 3">
    <name type="scientific">Gossypium arboreum</name>
    <name type="common">Tree cotton</name>
    <name type="synonym">Gossypium nanking</name>
    <dbReference type="NCBI Taxonomy" id="29729"/>
    <lineage>
        <taxon>Eukaryota</taxon>
        <taxon>Viridiplantae</taxon>
        <taxon>Streptophyta</taxon>
        <taxon>Embryophyta</taxon>
        <taxon>Tracheophyta</taxon>
        <taxon>Spermatophyta</taxon>
        <taxon>Magnoliopsida</taxon>
        <taxon>eudicotyledons</taxon>
        <taxon>Gunneridae</taxon>
        <taxon>Pentapetalae</taxon>
        <taxon>rosids</taxon>
        <taxon>malvids</taxon>
        <taxon>Malvales</taxon>
        <taxon>Malvaceae</taxon>
        <taxon>Malvoideae</taxon>
        <taxon>Gossypium</taxon>
    </lineage>
</organism>
<dbReference type="InterPro" id="IPR052929">
    <property type="entry name" value="RNase_H-like_EbsB-rel"/>
</dbReference>
<evidence type="ECO:0000313" key="3">
    <source>
        <dbReference type="Proteomes" id="UP001358586"/>
    </source>
</evidence>
<dbReference type="Pfam" id="PF13456">
    <property type="entry name" value="RVT_3"/>
    <property type="match status" value="1"/>
</dbReference>
<keyword evidence="3" id="KW-1185">Reference proteome</keyword>
<dbReference type="InterPro" id="IPR002156">
    <property type="entry name" value="RNaseH_domain"/>
</dbReference>
<feature type="domain" description="RNase H type-1" evidence="1">
    <location>
        <begin position="106"/>
        <end position="183"/>
    </location>
</feature>
<protein>
    <recommendedName>
        <fullName evidence="1">RNase H type-1 domain-containing protein</fullName>
    </recommendedName>
</protein>
<dbReference type="PANTHER" id="PTHR47074">
    <property type="entry name" value="BNAC02G40300D PROTEIN"/>
    <property type="match status" value="1"/>
</dbReference>
<evidence type="ECO:0000313" key="2">
    <source>
        <dbReference type="EMBL" id="KAK5825275.1"/>
    </source>
</evidence>
<reference evidence="2 3" key="1">
    <citation type="submission" date="2023-03" db="EMBL/GenBank/DDBJ databases">
        <title>WGS of Gossypium arboreum.</title>
        <authorList>
            <person name="Yu D."/>
        </authorList>
    </citation>
    <scope>NUCLEOTIDE SEQUENCE [LARGE SCALE GENOMIC DNA]</scope>
    <source>
        <tissue evidence="2">Leaf</tissue>
    </source>
</reference>
<sequence>MWQILQGLCVAFSTTNGEKNWKFWLAKEFVNNIQSMCKKTTIIYRALWHNRIKIYHEGVRKSMHELLAFINTYILETKKLEDIAIPMQNPKVSKWEPPNGENVKANFDASFYQQSNRSISRILIRNKEGLVIATFTHSNKHMIGSTMEKVQACLQSLTFAEELSFRKILVEGDALTIIRKIEEVPTRVEEITDQDRVNYKERADG</sequence>
<dbReference type="Proteomes" id="UP001358586">
    <property type="component" value="Chromosome 6"/>
</dbReference>